<dbReference type="Proteomes" id="UP001233264">
    <property type="component" value="Plasmid pSkuCCBAU71714a"/>
</dbReference>
<proteinExistence type="predicted"/>
<dbReference type="InterPro" id="IPR021747">
    <property type="entry name" value="DUF3313"/>
</dbReference>
<keyword evidence="2" id="KW-1185">Reference proteome</keyword>
<dbReference type="Pfam" id="PF11769">
    <property type="entry name" value="DUF3313"/>
    <property type="match status" value="1"/>
</dbReference>
<dbReference type="EMBL" id="CP120366">
    <property type="protein sequence ID" value="WHS96719.1"/>
    <property type="molecule type" value="Genomic_DNA"/>
</dbReference>
<reference evidence="1 2" key="1">
    <citation type="submission" date="2023-03" db="EMBL/GenBank/DDBJ databases">
        <authorList>
            <person name="Menendez E."/>
            <person name="Kaur S."/>
            <person name="Flores-Felix J.D."/>
            <person name="diCenzo G.C."/>
            <person name="Peix A."/>
            <person name="Velazquez E."/>
        </authorList>
    </citation>
    <scope>NUCLEOTIDE SEQUENCE [LARGE SCALE GENOMIC DNA]</scope>
    <source>
        <strain evidence="1 2">CCBAU 71714</strain>
        <plasmid evidence="1 2">pSkuCCBAU71714a</plasmid>
    </source>
</reference>
<gene>
    <name evidence="1" type="ORF">PZL22_006265</name>
</gene>
<evidence type="ECO:0000313" key="2">
    <source>
        <dbReference type="Proteomes" id="UP001233264"/>
    </source>
</evidence>
<sequence>MLLLTAVAAGCTSVPIKQAGTLGSYSKLSPPKGTLAKKQIYVDGRHLAQVKTVRILPTTFSFSAASKIKSDADRFLVTNALDRALCVALSDKYQMVPADQPADLTVHSTVADIVPTNKAMAGVATAVSVGSGFALPISIPRLPFGLGGLAVEAEAVDRAGIQSAAMLWARGANSIQDNPRVSQVGDAYGLATKFASDLSRLLITGKEPKGLNLSIPSRQRVKSWFGGKPKYAACETFGRAPGLLGVVASKYGAPPQWVDKKSKLAMTP</sequence>
<keyword evidence="1" id="KW-0614">Plasmid</keyword>
<accession>A0ABY8TFN7</accession>
<geneLocation type="plasmid" evidence="1 2">
    <name>pSkuCCBAU71714a</name>
</geneLocation>
<name>A0ABY8TFN7_9HYPH</name>
<protein>
    <submittedName>
        <fullName evidence="1">DUF3313 domain-containing protein</fullName>
    </submittedName>
</protein>
<organism evidence="1 2">
    <name type="scientific">Sinorhizobium kummerowiae</name>
    <dbReference type="NCBI Taxonomy" id="158892"/>
    <lineage>
        <taxon>Bacteria</taxon>
        <taxon>Pseudomonadati</taxon>
        <taxon>Pseudomonadota</taxon>
        <taxon>Alphaproteobacteria</taxon>
        <taxon>Hyphomicrobiales</taxon>
        <taxon>Rhizobiaceae</taxon>
        <taxon>Sinorhizobium/Ensifer group</taxon>
        <taxon>Sinorhizobium</taxon>
    </lineage>
</organism>
<evidence type="ECO:0000313" key="1">
    <source>
        <dbReference type="EMBL" id="WHS96719.1"/>
    </source>
</evidence>